<reference evidence="2" key="1">
    <citation type="submission" date="2022-04" db="EMBL/GenBank/DDBJ databases">
        <title>Carnegiea gigantea Genome sequencing and assembly v2.</title>
        <authorList>
            <person name="Copetti D."/>
            <person name="Sanderson M.J."/>
            <person name="Burquez A."/>
            <person name="Wojciechowski M.F."/>
        </authorList>
    </citation>
    <scope>NUCLEOTIDE SEQUENCE</scope>
    <source>
        <strain evidence="2">SGP5-SGP5p</strain>
        <tissue evidence="2">Aerial part</tissue>
    </source>
</reference>
<feature type="region of interest" description="Disordered" evidence="1">
    <location>
        <begin position="94"/>
        <end position="155"/>
    </location>
</feature>
<dbReference type="Proteomes" id="UP001153076">
    <property type="component" value="Unassembled WGS sequence"/>
</dbReference>
<evidence type="ECO:0000313" key="3">
    <source>
        <dbReference type="Proteomes" id="UP001153076"/>
    </source>
</evidence>
<proteinExistence type="predicted"/>
<dbReference type="EMBL" id="JAKOGI010000160">
    <property type="protein sequence ID" value="KAJ8441601.1"/>
    <property type="molecule type" value="Genomic_DNA"/>
</dbReference>
<evidence type="ECO:0000256" key="1">
    <source>
        <dbReference type="SAM" id="MobiDB-lite"/>
    </source>
</evidence>
<comment type="caution">
    <text evidence="2">The sequence shown here is derived from an EMBL/GenBank/DDBJ whole genome shotgun (WGS) entry which is preliminary data.</text>
</comment>
<accession>A0A9Q1QHE2</accession>
<keyword evidence="3" id="KW-1185">Reference proteome</keyword>
<feature type="compositionally biased region" description="Acidic residues" evidence="1">
    <location>
        <begin position="108"/>
        <end position="119"/>
    </location>
</feature>
<dbReference type="AlphaFoldDB" id="A0A9Q1QHE2"/>
<feature type="compositionally biased region" description="Basic and acidic residues" evidence="1">
    <location>
        <begin position="120"/>
        <end position="131"/>
    </location>
</feature>
<protein>
    <submittedName>
        <fullName evidence="2">Uncharacterized protein</fullName>
    </submittedName>
</protein>
<feature type="compositionally biased region" description="Acidic residues" evidence="1">
    <location>
        <begin position="132"/>
        <end position="155"/>
    </location>
</feature>
<name>A0A9Q1QHE2_9CARY</name>
<gene>
    <name evidence="2" type="ORF">Cgig2_023754</name>
</gene>
<feature type="region of interest" description="Disordered" evidence="1">
    <location>
        <begin position="26"/>
        <end position="54"/>
    </location>
</feature>
<sequence length="155" mass="17359">MKSSNYITLHYKPKAQPNFLCHSHSFLTSSKKNPNSNARRTPRLKQTSLLNSSDFGTTFAGSSVRCSLLSDKTTSDQPQARESLQGQHIVAENINTSHGLSEDVISSLEDEVASNENENENDHDHEFIRDDPENEGEYNQSAEDEDEEGNEEQDS</sequence>
<evidence type="ECO:0000313" key="2">
    <source>
        <dbReference type="EMBL" id="KAJ8441601.1"/>
    </source>
</evidence>
<organism evidence="2 3">
    <name type="scientific">Carnegiea gigantea</name>
    <dbReference type="NCBI Taxonomy" id="171969"/>
    <lineage>
        <taxon>Eukaryota</taxon>
        <taxon>Viridiplantae</taxon>
        <taxon>Streptophyta</taxon>
        <taxon>Embryophyta</taxon>
        <taxon>Tracheophyta</taxon>
        <taxon>Spermatophyta</taxon>
        <taxon>Magnoliopsida</taxon>
        <taxon>eudicotyledons</taxon>
        <taxon>Gunneridae</taxon>
        <taxon>Pentapetalae</taxon>
        <taxon>Caryophyllales</taxon>
        <taxon>Cactineae</taxon>
        <taxon>Cactaceae</taxon>
        <taxon>Cactoideae</taxon>
        <taxon>Echinocereeae</taxon>
        <taxon>Carnegiea</taxon>
    </lineage>
</organism>